<accession>A0A1N7QS04</accession>
<gene>
    <name evidence="1" type="ORF">SAMN05421786_11525</name>
</gene>
<dbReference type="OrthoDB" id="1269769at2"/>
<dbReference type="STRING" id="373668.SAMN05421786_11525"/>
<protein>
    <submittedName>
        <fullName evidence="1">Uncharacterized protein</fullName>
    </submittedName>
</protein>
<reference evidence="2" key="1">
    <citation type="submission" date="2017-01" db="EMBL/GenBank/DDBJ databases">
        <authorList>
            <person name="Varghese N."/>
            <person name="Submissions S."/>
        </authorList>
    </citation>
    <scope>NUCLEOTIDE SEQUENCE [LARGE SCALE GENOMIC DNA]</scope>
    <source>
        <strain evidence="2">DSM 18017</strain>
    </source>
</reference>
<dbReference type="AlphaFoldDB" id="A0A1N7QS04"/>
<organism evidence="1 2">
    <name type="scientific">Chryseobacterium ureilyticum</name>
    <dbReference type="NCBI Taxonomy" id="373668"/>
    <lineage>
        <taxon>Bacteria</taxon>
        <taxon>Pseudomonadati</taxon>
        <taxon>Bacteroidota</taxon>
        <taxon>Flavobacteriia</taxon>
        <taxon>Flavobacteriales</taxon>
        <taxon>Weeksellaceae</taxon>
        <taxon>Chryseobacterium group</taxon>
        <taxon>Chryseobacterium</taxon>
    </lineage>
</organism>
<name>A0A1N7QS04_9FLAO</name>
<evidence type="ECO:0000313" key="1">
    <source>
        <dbReference type="EMBL" id="SIT25544.1"/>
    </source>
</evidence>
<dbReference type="EMBL" id="FTOL01000015">
    <property type="protein sequence ID" value="SIT25544.1"/>
    <property type="molecule type" value="Genomic_DNA"/>
</dbReference>
<sequence>MKTLKYTTSNEEMQKIKDALKTNSMGIGFSILFDITIEKKDQHNSTLILTPNDPEKEINPIEFFAFGIIVGRDYLKKNIIIFGPK</sequence>
<evidence type="ECO:0000313" key="2">
    <source>
        <dbReference type="Proteomes" id="UP000186744"/>
    </source>
</evidence>
<proteinExistence type="predicted"/>
<keyword evidence="2" id="KW-1185">Reference proteome</keyword>
<dbReference type="RefSeq" id="WP_076554125.1">
    <property type="nucleotide sequence ID" value="NZ_FTOL01000015.1"/>
</dbReference>
<dbReference type="Proteomes" id="UP000186744">
    <property type="component" value="Unassembled WGS sequence"/>
</dbReference>